<name>A0AA38VPX5_9PEZI</name>
<dbReference type="Gene3D" id="2.90.10.10">
    <property type="entry name" value="Bulb-type lectin domain"/>
    <property type="match status" value="1"/>
</dbReference>
<comment type="caution">
    <text evidence="3">The sequence shown here is derived from an EMBL/GenBank/DDBJ whole genome shotgun (WGS) entry which is preliminary data.</text>
</comment>
<dbReference type="AlphaFoldDB" id="A0AA38VPX5"/>
<reference evidence="3" key="1">
    <citation type="submission" date="2022-07" db="EMBL/GenBank/DDBJ databases">
        <title>Fungi with potential for degradation of polypropylene.</title>
        <authorList>
            <person name="Gostincar C."/>
        </authorList>
    </citation>
    <scope>NUCLEOTIDE SEQUENCE</scope>
    <source>
        <strain evidence="3">EXF-13308</strain>
    </source>
</reference>
<keyword evidence="2" id="KW-0472">Membrane</keyword>
<dbReference type="EMBL" id="JANBVO010000028">
    <property type="protein sequence ID" value="KAJ9138950.1"/>
    <property type="molecule type" value="Genomic_DNA"/>
</dbReference>
<gene>
    <name evidence="3" type="ORF">NKR23_g8262</name>
</gene>
<evidence type="ECO:0000256" key="2">
    <source>
        <dbReference type="SAM" id="Phobius"/>
    </source>
</evidence>
<feature type="transmembrane region" description="Helical" evidence="2">
    <location>
        <begin position="25"/>
        <end position="45"/>
    </location>
</feature>
<evidence type="ECO:0000313" key="3">
    <source>
        <dbReference type="EMBL" id="KAJ9138950.1"/>
    </source>
</evidence>
<keyword evidence="2" id="KW-1133">Transmembrane helix</keyword>
<evidence type="ECO:0000256" key="1">
    <source>
        <dbReference type="SAM" id="MobiDB-lite"/>
    </source>
</evidence>
<dbReference type="Proteomes" id="UP001174694">
    <property type="component" value="Unassembled WGS sequence"/>
</dbReference>
<keyword evidence="4" id="KW-1185">Reference proteome</keyword>
<keyword evidence="2" id="KW-0812">Transmembrane</keyword>
<accession>A0AA38VPX5</accession>
<sequence length="558" mass="59862">MLFPPEDSRAADARWSRLGGLTRRWSWLVGFTGLILTVAAVGLIVRPEWGFLQKYPGSSSISLDTGVSGGSSTSSDEYASIPQAGPDGAGSRPMTGGGRLTTTVLGVDEDGVLLTSAGRDTISSPSGTYKLSLQPDGDLVLSRLDEALGAVPVWWTATGDNRTPAGHNVTITTTPDGRPLLSVGAKLGGQWRTIWHSDLEPACRTPPTPAEADDRGDSLDRRGAARALSLSDSGVLRLAGLCDLFAPPSSRREGDRSLALIVAGLYRTNNVTCSSHVSQLIAGSPHFSRVDVFADVLLDDTDLAEHNRTAASVEAALRACYGGSLRAVAVAHVRDVEEAYPGGEEAAAMEPCGRKLRRLNNQLRTLERAARGWWAWSVERGQLHDTVMRIRPDTKFWGGEEERPRFRGVAEMGDALVLPHPKGEHYFYCARMSGRVGVGPTDQIAYGSPSAMLHWLGMHAHFADMVSLASNPSRPALRDFSGCEVLPSGPDPADCPAPAPCSIECLVAWFLEARGVRFEIEWGWNQGLLRMEAIAEDKDAKAFEAEERAKAAAAGGQK</sequence>
<organism evidence="3 4">
    <name type="scientific">Pleurostoma richardsiae</name>
    <dbReference type="NCBI Taxonomy" id="41990"/>
    <lineage>
        <taxon>Eukaryota</taxon>
        <taxon>Fungi</taxon>
        <taxon>Dikarya</taxon>
        <taxon>Ascomycota</taxon>
        <taxon>Pezizomycotina</taxon>
        <taxon>Sordariomycetes</taxon>
        <taxon>Sordariomycetidae</taxon>
        <taxon>Calosphaeriales</taxon>
        <taxon>Pleurostomataceae</taxon>
        <taxon>Pleurostoma</taxon>
    </lineage>
</organism>
<proteinExistence type="predicted"/>
<dbReference type="InterPro" id="IPR036426">
    <property type="entry name" value="Bulb-type_lectin_dom_sf"/>
</dbReference>
<evidence type="ECO:0000313" key="4">
    <source>
        <dbReference type="Proteomes" id="UP001174694"/>
    </source>
</evidence>
<feature type="region of interest" description="Disordered" evidence="1">
    <location>
        <begin position="63"/>
        <end position="99"/>
    </location>
</feature>
<protein>
    <submittedName>
        <fullName evidence="3">Uncharacterized protein</fullName>
    </submittedName>
</protein>